<dbReference type="GO" id="GO:0042910">
    <property type="term" value="F:xenobiotic transmembrane transporter activity"/>
    <property type="evidence" value="ECO:0007669"/>
    <property type="project" value="TreeGrafter"/>
</dbReference>
<dbReference type="PRINTS" id="PR00702">
    <property type="entry name" value="ACRIFLAVINRP"/>
</dbReference>
<evidence type="ECO:0000313" key="3">
    <source>
        <dbReference type="Proteomes" id="UP000245533"/>
    </source>
</evidence>
<sequence length="1027" mass="114988">MLLNRPITAIILILAAFIFGGLALNELSVDLLPDVDSPNLVVRTDWQGASPREIENRINDRLEAVLSTIPGIEQVHGFARQGQSVIYLSFRWGHNMDLAFLNVREKLDQVQYIMPDQASRPQLIFNTTADEPIAVIAVTSKDRPNADFETRLALKRWAEQVLSRRLEQAEGIAQVVTVGAVEPEVQIRYLPREIDRFGLSLGQVQNLVQQANIMSPSGEIRDGWYRYSLKIESRIRELEELERMPLTLLGEGRILTLGEIAEVELAETDPTSFATLQGEQVLNLLVKKEFGSNTVEVFDTLMPLLEQMRELYPNISMEILREDATFIRKAISNLLQTLLIGGVLAFFVLFTFLNDVRTPFTIGVAIPVSIFLTFFVMYVSDIQLNIVSLSGLTLGIGLLLDNAIVVLENINRHMPLTKTVKRAASRGTKEIALAVTASTFTTISVFLPLIFLGGFEGAFFQDQAYTLSISLLASLMVALVILPVLVVQILERRKRKDDENGIKGDGQLNTRAFFDNLLERYEGSLQRVLKRPLWMFMGALLLVAAAGYAFTVVPKSMLPEDEPSLVTWRIQLPGNTSLPSTRQASDALLLRLQNAGLGGGRIQMEGGYTDQTNLANLAREGLNKFTVTVPVNGYEDAEEAAAILTDFDQDFPEWTVEPVSDTQSWSALIGADQPPVLFRLIGMNRQESERQAGRLEQSLRDAGLAVEFRKQYEQEVDIWNLRFRIDRMLQLGISEQEVIRYLESVTRGSFVSDWAREDERISIRLLGQQGQIYDPTDITLRLGSREIPLSYIAEIERAREPEQLERVDQTPVLSYVADWTLAEWWWNRGETMDAVRDFIRSTGTEVQVAGNALMVQGLMTDMAALLLLSILIIYIILAIQFENLKYPLIIILAVPFAWVGSLLIMWITGTGLNAMSFMGVLILTGIAVNDSILKVDFMRRYLEDTGNLGKAIELAGRHRFRPVVMTSVTTILGLVPMLIPFGEGYAFRQSLALALMGGMITSTTLTLYLIPVIFGWVEKGSEKAEVI</sequence>
<feature type="transmembrane region" description="Helical" evidence="1">
    <location>
        <begin position="888"/>
        <end position="908"/>
    </location>
</feature>
<dbReference type="GO" id="GO:0005886">
    <property type="term" value="C:plasma membrane"/>
    <property type="evidence" value="ECO:0007669"/>
    <property type="project" value="TreeGrafter"/>
</dbReference>
<feature type="transmembrane region" description="Helical" evidence="1">
    <location>
        <begin position="914"/>
        <end position="933"/>
    </location>
</feature>
<dbReference type="Pfam" id="PF00873">
    <property type="entry name" value="ACR_tran"/>
    <property type="match status" value="1"/>
</dbReference>
<dbReference type="Gene3D" id="3.30.2090.10">
    <property type="entry name" value="Multidrug efflux transporter AcrB TolC docking domain, DN and DC subdomains"/>
    <property type="match status" value="2"/>
</dbReference>
<feature type="transmembrane region" description="Helical" evidence="1">
    <location>
        <begin position="960"/>
        <end position="979"/>
    </location>
</feature>
<dbReference type="Gene3D" id="3.30.70.1430">
    <property type="entry name" value="Multidrug efflux transporter AcrB pore domain"/>
    <property type="match status" value="2"/>
</dbReference>
<keyword evidence="1" id="KW-0472">Membrane</keyword>
<dbReference type="SUPFAM" id="SSF82693">
    <property type="entry name" value="Multidrug efflux transporter AcrB pore domain, PN1, PN2, PC1 and PC2 subdomains"/>
    <property type="match status" value="2"/>
</dbReference>
<dbReference type="PANTHER" id="PTHR32063">
    <property type="match status" value="1"/>
</dbReference>
<feature type="transmembrane region" description="Helical" evidence="1">
    <location>
        <begin position="360"/>
        <end position="380"/>
    </location>
</feature>
<accession>A0A316TKN5</accession>
<feature type="transmembrane region" description="Helical" evidence="1">
    <location>
        <begin position="386"/>
        <end position="410"/>
    </location>
</feature>
<feature type="transmembrane region" description="Helical" evidence="1">
    <location>
        <begin position="431"/>
        <end position="452"/>
    </location>
</feature>
<reference evidence="2 3" key="1">
    <citation type="submission" date="2018-05" db="EMBL/GenBank/DDBJ databases">
        <title>Rhodohalobacter halophilus gen. nov., sp. nov., a moderately halophilic member of the family Balneolaceae.</title>
        <authorList>
            <person name="Liu Z.-W."/>
        </authorList>
    </citation>
    <scope>NUCLEOTIDE SEQUENCE [LARGE SCALE GENOMIC DNA]</scope>
    <source>
        <strain evidence="2 3">8A47</strain>
    </source>
</reference>
<name>A0A316TKN5_9BACT</name>
<dbReference type="AlphaFoldDB" id="A0A316TKN5"/>
<feature type="transmembrane region" description="Helical" evidence="1">
    <location>
        <begin position="533"/>
        <end position="553"/>
    </location>
</feature>
<keyword evidence="1" id="KW-0812">Transmembrane</keyword>
<dbReference type="RefSeq" id="WP_109648173.1">
    <property type="nucleotide sequence ID" value="NZ_QGGB01000012.1"/>
</dbReference>
<dbReference type="InterPro" id="IPR001036">
    <property type="entry name" value="Acrflvin-R"/>
</dbReference>
<protein>
    <submittedName>
        <fullName evidence="2">AcrB/AcrD/AcrF family protein</fullName>
    </submittedName>
</protein>
<feature type="transmembrane region" description="Helical" evidence="1">
    <location>
        <begin position="464"/>
        <end position="487"/>
    </location>
</feature>
<keyword evidence="3" id="KW-1185">Reference proteome</keyword>
<dbReference type="EMBL" id="QGGB01000012">
    <property type="protein sequence ID" value="PWN05097.1"/>
    <property type="molecule type" value="Genomic_DNA"/>
</dbReference>
<dbReference type="SUPFAM" id="SSF82866">
    <property type="entry name" value="Multidrug efflux transporter AcrB transmembrane domain"/>
    <property type="match status" value="2"/>
</dbReference>
<comment type="caution">
    <text evidence="2">The sequence shown here is derived from an EMBL/GenBank/DDBJ whole genome shotgun (WGS) entry which is preliminary data.</text>
</comment>
<dbReference type="Gene3D" id="3.30.70.1440">
    <property type="entry name" value="Multidrug efflux transporter AcrB pore domain"/>
    <property type="match status" value="1"/>
</dbReference>
<dbReference type="Gene3D" id="3.30.70.1320">
    <property type="entry name" value="Multidrug efflux transporter AcrB pore domain like"/>
    <property type="match status" value="1"/>
</dbReference>
<feature type="transmembrane region" description="Helical" evidence="1">
    <location>
        <begin position="334"/>
        <end position="353"/>
    </location>
</feature>
<evidence type="ECO:0000313" key="2">
    <source>
        <dbReference type="EMBL" id="PWN05097.1"/>
    </source>
</evidence>
<dbReference type="PANTHER" id="PTHR32063:SF0">
    <property type="entry name" value="SWARMING MOTILITY PROTEIN SWRC"/>
    <property type="match status" value="1"/>
</dbReference>
<feature type="transmembrane region" description="Helical" evidence="1">
    <location>
        <begin position="862"/>
        <end position="881"/>
    </location>
</feature>
<dbReference type="Gene3D" id="1.20.1640.10">
    <property type="entry name" value="Multidrug efflux transporter AcrB transmembrane domain"/>
    <property type="match status" value="2"/>
</dbReference>
<dbReference type="Proteomes" id="UP000245533">
    <property type="component" value="Unassembled WGS sequence"/>
</dbReference>
<keyword evidence="1" id="KW-1133">Transmembrane helix</keyword>
<dbReference type="InterPro" id="IPR027463">
    <property type="entry name" value="AcrB_DN_DC_subdom"/>
</dbReference>
<gene>
    <name evidence="2" type="ORF">DDZ15_16210</name>
</gene>
<dbReference type="SUPFAM" id="SSF82714">
    <property type="entry name" value="Multidrug efflux transporter AcrB TolC docking domain, DN and DC subdomains"/>
    <property type="match status" value="2"/>
</dbReference>
<evidence type="ECO:0000256" key="1">
    <source>
        <dbReference type="SAM" id="Phobius"/>
    </source>
</evidence>
<dbReference type="OrthoDB" id="9798415at2"/>
<feature type="transmembrane region" description="Helical" evidence="1">
    <location>
        <begin position="991"/>
        <end position="1017"/>
    </location>
</feature>
<proteinExistence type="predicted"/>
<organism evidence="2 3">
    <name type="scientific">Rhodohalobacter mucosus</name>
    <dbReference type="NCBI Taxonomy" id="2079485"/>
    <lineage>
        <taxon>Bacteria</taxon>
        <taxon>Pseudomonadati</taxon>
        <taxon>Balneolota</taxon>
        <taxon>Balneolia</taxon>
        <taxon>Balneolales</taxon>
        <taxon>Balneolaceae</taxon>
        <taxon>Rhodohalobacter</taxon>
    </lineage>
</organism>